<dbReference type="RefSeq" id="WP_070876530.1">
    <property type="nucleotide sequence ID" value="NZ_CAJFZX010000001.1"/>
</dbReference>
<feature type="transmembrane region" description="Helical" evidence="6">
    <location>
        <begin position="334"/>
        <end position="357"/>
    </location>
</feature>
<feature type="transmembrane region" description="Helical" evidence="6">
    <location>
        <begin position="154"/>
        <end position="176"/>
    </location>
</feature>
<name>A0A6I2MB10_9BACI</name>
<dbReference type="InterPro" id="IPR002797">
    <property type="entry name" value="Polysacc_synth"/>
</dbReference>
<evidence type="ECO:0000256" key="5">
    <source>
        <dbReference type="ARBA" id="ARBA00023136"/>
    </source>
</evidence>
<dbReference type="Pfam" id="PF01943">
    <property type="entry name" value="Polysacc_synt"/>
    <property type="match status" value="1"/>
</dbReference>
<evidence type="ECO:0000256" key="1">
    <source>
        <dbReference type="ARBA" id="ARBA00004651"/>
    </source>
</evidence>
<evidence type="ECO:0000256" key="2">
    <source>
        <dbReference type="ARBA" id="ARBA00022475"/>
    </source>
</evidence>
<protein>
    <submittedName>
        <fullName evidence="7">Oligosaccharide flippase family protein</fullName>
    </submittedName>
</protein>
<dbReference type="GO" id="GO:0005886">
    <property type="term" value="C:plasma membrane"/>
    <property type="evidence" value="ECO:0007669"/>
    <property type="project" value="UniProtKB-SubCell"/>
</dbReference>
<keyword evidence="4 6" id="KW-1133">Transmembrane helix</keyword>
<evidence type="ECO:0000313" key="7">
    <source>
        <dbReference type="EMBL" id="MRX55338.1"/>
    </source>
</evidence>
<accession>A0A6I2MB10</accession>
<keyword evidence="8" id="KW-1185">Reference proteome</keyword>
<dbReference type="EMBL" id="WKKF01000004">
    <property type="protein sequence ID" value="MRX55338.1"/>
    <property type="molecule type" value="Genomic_DNA"/>
</dbReference>
<sequence length="416" mass="46420">MQQRHSKSYSFLGNALIYTIGSMITPAMGLILLPVYTSYLTPGEYGIITTIQALAGVLQLIMLLSLHGAIGRLYYEFLGKPKEQEKYLGSIFLFVLLFSSALSIFLLVFKIFIGNLLFGSIPLDPFYVYFILISFFTSLSSIYLSIIRVKERPWSLVGGYALKSLLLLFISLFVIIKMEMGASGALLAILIAEGAVLVFYFFNCKKDITFSISKSYIWMSLVYSIPLLPHTLSNWFIVASDRIILEKFISLDQLGYYALAAQISTVLRMLYMSINSAYVPRYNLLKKLGKTASAEKMNIYFLAVILITGILAMMCSGFLLRLLASESFYPAQRFIPFLLIGEMFQGVNFIIAAKLLYYKKTGSVSASSFIAAALNIVVLLALIPFIGVWGAIVATIAAEGIRFGLNVMWLKRISRS</sequence>
<feature type="transmembrane region" description="Helical" evidence="6">
    <location>
        <begin position="257"/>
        <end position="278"/>
    </location>
</feature>
<dbReference type="InterPro" id="IPR050833">
    <property type="entry name" value="Poly_Biosynth_Transport"/>
</dbReference>
<comment type="caution">
    <text evidence="7">The sequence shown here is derived from an EMBL/GenBank/DDBJ whole genome shotgun (WGS) entry which is preliminary data.</text>
</comment>
<organism evidence="7 8">
    <name type="scientific">Metabacillus idriensis</name>
    <dbReference type="NCBI Taxonomy" id="324768"/>
    <lineage>
        <taxon>Bacteria</taxon>
        <taxon>Bacillati</taxon>
        <taxon>Bacillota</taxon>
        <taxon>Bacilli</taxon>
        <taxon>Bacillales</taxon>
        <taxon>Bacillaceae</taxon>
        <taxon>Metabacillus</taxon>
    </lineage>
</organism>
<feature type="transmembrane region" description="Helical" evidence="6">
    <location>
        <begin position="12"/>
        <end position="33"/>
    </location>
</feature>
<proteinExistence type="predicted"/>
<feature type="transmembrane region" description="Helical" evidence="6">
    <location>
        <begin position="126"/>
        <end position="147"/>
    </location>
</feature>
<feature type="transmembrane region" description="Helical" evidence="6">
    <location>
        <begin position="389"/>
        <end position="410"/>
    </location>
</feature>
<evidence type="ECO:0000256" key="6">
    <source>
        <dbReference type="SAM" id="Phobius"/>
    </source>
</evidence>
<reference evidence="7 8" key="1">
    <citation type="submission" date="2019-11" db="EMBL/GenBank/DDBJ databases">
        <title>Bacillus idriensis genome.</title>
        <authorList>
            <person name="Konopka E.N."/>
            <person name="Newman J.D."/>
        </authorList>
    </citation>
    <scope>NUCLEOTIDE SEQUENCE [LARGE SCALE GENOMIC DNA]</scope>
    <source>
        <strain evidence="7 8">DSM 19097</strain>
    </source>
</reference>
<feature type="transmembrane region" description="Helical" evidence="6">
    <location>
        <begin position="215"/>
        <end position="237"/>
    </location>
</feature>
<dbReference type="PANTHER" id="PTHR30250:SF11">
    <property type="entry name" value="O-ANTIGEN TRANSPORTER-RELATED"/>
    <property type="match status" value="1"/>
</dbReference>
<dbReference type="AlphaFoldDB" id="A0A6I2MB10"/>
<evidence type="ECO:0000256" key="3">
    <source>
        <dbReference type="ARBA" id="ARBA00022692"/>
    </source>
</evidence>
<dbReference type="PANTHER" id="PTHR30250">
    <property type="entry name" value="PST FAMILY PREDICTED COLANIC ACID TRANSPORTER"/>
    <property type="match status" value="1"/>
</dbReference>
<feature type="transmembrane region" description="Helical" evidence="6">
    <location>
        <begin position="45"/>
        <end position="66"/>
    </location>
</feature>
<dbReference type="Proteomes" id="UP000441585">
    <property type="component" value="Unassembled WGS sequence"/>
</dbReference>
<keyword evidence="2" id="KW-1003">Cell membrane</keyword>
<comment type="subcellular location">
    <subcellularLocation>
        <location evidence="1">Cell membrane</location>
        <topology evidence="1">Multi-pass membrane protein</topology>
    </subcellularLocation>
</comment>
<feature type="transmembrane region" description="Helical" evidence="6">
    <location>
        <begin position="364"/>
        <end position="383"/>
    </location>
</feature>
<feature type="transmembrane region" description="Helical" evidence="6">
    <location>
        <begin position="299"/>
        <end position="322"/>
    </location>
</feature>
<feature type="transmembrane region" description="Helical" evidence="6">
    <location>
        <begin position="87"/>
        <end position="114"/>
    </location>
</feature>
<gene>
    <name evidence="7" type="ORF">GJU41_15350</name>
</gene>
<keyword evidence="3 6" id="KW-0812">Transmembrane</keyword>
<feature type="transmembrane region" description="Helical" evidence="6">
    <location>
        <begin position="182"/>
        <end position="203"/>
    </location>
</feature>
<keyword evidence="5 6" id="KW-0472">Membrane</keyword>
<evidence type="ECO:0000256" key="4">
    <source>
        <dbReference type="ARBA" id="ARBA00022989"/>
    </source>
</evidence>
<evidence type="ECO:0000313" key="8">
    <source>
        <dbReference type="Proteomes" id="UP000441585"/>
    </source>
</evidence>